<evidence type="ECO:0000256" key="4">
    <source>
        <dbReference type="ARBA" id="ARBA00022741"/>
    </source>
</evidence>
<keyword evidence="6" id="KW-0067">ATP-binding</keyword>
<dbReference type="InterPro" id="IPR041118">
    <property type="entry name" value="Rx_N"/>
</dbReference>
<dbReference type="InterPro" id="IPR001611">
    <property type="entry name" value="Leu-rich_rpt"/>
</dbReference>
<feature type="domain" description="NB-ARC" evidence="8">
    <location>
        <begin position="179"/>
        <end position="344"/>
    </location>
</feature>
<keyword evidence="7" id="KW-0175">Coiled coil</keyword>
<reference evidence="12 13" key="1">
    <citation type="journal article" date="2019" name="Sci. Rep.">
        <title>A high-quality genome of Eragrostis curvula grass provides insights into Poaceae evolution and supports new strategies to enhance forage quality.</title>
        <authorList>
            <person name="Carballo J."/>
            <person name="Santos B.A.C.M."/>
            <person name="Zappacosta D."/>
            <person name="Garbus I."/>
            <person name="Selva J.P."/>
            <person name="Gallo C.A."/>
            <person name="Diaz A."/>
            <person name="Albertini E."/>
            <person name="Caccamo M."/>
            <person name="Echenique V."/>
        </authorList>
    </citation>
    <scope>NUCLEOTIDE SEQUENCE [LARGE SCALE GENOMIC DNA]</scope>
    <source>
        <strain evidence="13">cv. Victoria</strain>
        <tissue evidence="12">Leaf</tissue>
    </source>
</reference>
<dbReference type="Gene3D" id="3.40.50.300">
    <property type="entry name" value="P-loop containing nucleotide triphosphate hydrolases"/>
    <property type="match status" value="1"/>
</dbReference>
<feature type="coiled-coil region" evidence="7">
    <location>
        <begin position="32"/>
        <end position="59"/>
    </location>
</feature>
<dbReference type="InterPro" id="IPR002182">
    <property type="entry name" value="NB-ARC"/>
</dbReference>
<comment type="caution">
    <text evidence="12">The sequence shown here is derived from an EMBL/GenBank/DDBJ whole genome shotgun (WGS) entry which is preliminary data.</text>
</comment>
<dbReference type="InterPro" id="IPR032675">
    <property type="entry name" value="LRR_dom_sf"/>
</dbReference>
<evidence type="ECO:0000259" key="10">
    <source>
        <dbReference type="Pfam" id="PF23559"/>
    </source>
</evidence>
<name>A0A5J9WH22_9POAL</name>
<evidence type="ECO:0000256" key="5">
    <source>
        <dbReference type="ARBA" id="ARBA00022821"/>
    </source>
</evidence>
<keyword evidence="4" id="KW-0547">Nucleotide-binding</keyword>
<dbReference type="InterPro" id="IPR036388">
    <property type="entry name" value="WH-like_DNA-bd_sf"/>
</dbReference>
<evidence type="ECO:0000256" key="1">
    <source>
        <dbReference type="ARBA" id="ARBA00008894"/>
    </source>
</evidence>
<dbReference type="Pfam" id="PF25019">
    <property type="entry name" value="LRR_R13L1-DRL21"/>
    <property type="match status" value="1"/>
</dbReference>
<evidence type="ECO:0000259" key="8">
    <source>
        <dbReference type="Pfam" id="PF00931"/>
    </source>
</evidence>
<dbReference type="Gramene" id="TVU47226">
    <property type="protein sequence ID" value="TVU47226"/>
    <property type="gene ID" value="EJB05_06818"/>
</dbReference>
<dbReference type="PANTHER" id="PTHR36766:SF40">
    <property type="entry name" value="DISEASE RESISTANCE PROTEIN RGA3"/>
    <property type="match status" value="1"/>
</dbReference>
<dbReference type="EMBL" id="RWGY01000004">
    <property type="protein sequence ID" value="TVU47226.1"/>
    <property type="molecule type" value="Genomic_DNA"/>
</dbReference>
<dbReference type="Pfam" id="PF18052">
    <property type="entry name" value="Rx_N"/>
    <property type="match status" value="1"/>
</dbReference>
<comment type="similarity">
    <text evidence="1">Belongs to the disease resistance NB-LRR family.</text>
</comment>
<evidence type="ECO:0008006" key="14">
    <source>
        <dbReference type="Google" id="ProtNLM"/>
    </source>
</evidence>
<dbReference type="Gene3D" id="1.20.5.4130">
    <property type="match status" value="1"/>
</dbReference>
<dbReference type="InterPro" id="IPR056789">
    <property type="entry name" value="LRR_R13L1-DRL21"/>
</dbReference>
<evidence type="ECO:0000259" key="9">
    <source>
        <dbReference type="Pfam" id="PF18052"/>
    </source>
</evidence>
<dbReference type="GO" id="GO:0006952">
    <property type="term" value="P:defense response"/>
    <property type="evidence" value="ECO:0007669"/>
    <property type="project" value="UniProtKB-KW"/>
</dbReference>
<feature type="non-terminal residue" evidence="12">
    <location>
        <position position="1"/>
    </location>
</feature>
<dbReference type="PRINTS" id="PR00364">
    <property type="entry name" value="DISEASERSIST"/>
</dbReference>
<dbReference type="SUPFAM" id="SSF52540">
    <property type="entry name" value="P-loop containing nucleoside triphosphate hydrolases"/>
    <property type="match status" value="1"/>
</dbReference>
<evidence type="ECO:0000313" key="12">
    <source>
        <dbReference type="EMBL" id="TVU47226.1"/>
    </source>
</evidence>
<evidence type="ECO:0000256" key="3">
    <source>
        <dbReference type="ARBA" id="ARBA00022737"/>
    </source>
</evidence>
<dbReference type="OrthoDB" id="2973320at2759"/>
<evidence type="ECO:0000256" key="7">
    <source>
        <dbReference type="SAM" id="Coils"/>
    </source>
</evidence>
<dbReference type="InterPro" id="IPR058922">
    <property type="entry name" value="WHD_DRP"/>
</dbReference>
<keyword evidence="3" id="KW-0677">Repeat</keyword>
<keyword evidence="5" id="KW-0611">Plant defense</keyword>
<protein>
    <recommendedName>
        <fullName evidence="14">NB-ARC domain-containing protein</fullName>
    </recommendedName>
</protein>
<keyword evidence="13" id="KW-1185">Reference proteome</keyword>
<dbReference type="InterPro" id="IPR027417">
    <property type="entry name" value="P-loop_NTPase"/>
</dbReference>
<dbReference type="SUPFAM" id="SSF52058">
    <property type="entry name" value="L domain-like"/>
    <property type="match status" value="1"/>
</dbReference>
<dbReference type="GO" id="GO:0051707">
    <property type="term" value="P:response to other organism"/>
    <property type="evidence" value="ECO:0007669"/>
    <property type="project" value="UniProtKB-ARBA"/>
</dbReference>
<evidence type="ECO:0000259" key="11">
    <source>
        <dbReference type="Pfam" id="PF25019"/>
    </source>
</evidence>
<dbReference type="GO" id="GO:0043531">
    <property type="term" value="F:ADP binding"/>
    <property type="evidence" value="ECO:0007669"/>
    <property type="project" value="InterPro"/>
</dbReference>
<dbReference type="Gene3D" id="3.80.10.10">
    <property type="entry name" value="Ribonuclease Inhibitor"/>
    <property type="match status" value="1"/>
</dbReference>
<dbReference type="PANTHER" id="PTHR36766">
    <property type="entry name" value="PLANT BROAD-SPECTRUM MILDEW RESISTANCE PROTEIN RPW8"/>
    <property type="match status" value="1"/>
</dbReference>
<dbReference type="Pfam" id="PF00931">
    <property type="entry name" value="NB-ARC"/>
    <property type="match status" value="1"/>
</dbReference>
<organism evidence="12 13">
    <name type="scientific">Eragrostis curvula</name>
    <name type="common">weeping love grass</name>
    <dbReference type="NCBI Taxonomy" id="38414"/>
    <lineage>
        <taxon>Eukaryota</taxon>
        <taxon>Viridiplantae</taxon>
        <taxon>Streptophyta</taxon>
        <taxon>Embryophyta</taxon>
        <taxon>Tracheophyta</taxon>
        <taxon>Spermatophyta</taxon>
        <taxon>Magnoliopsida</taxon>
        <taxon>Liliopsida</taxon>
        <taxon>Poales</taxon>
        <taxon>Poaceae</taxon>
        <taxon>PACMAD clade</taxon>
        <taxon>Chloridoideae</taxon>
        <taxon>Eragrostideae</taxon>
        <taxon>Eragrostidinae</taxon>
        <taxon>Eragrostis</taxon>
    </lineage>
</organism>
<dbReference type="Gene3D" id="1.10.10.10">
    <property type="entry name" value="Winged helix-like DNA-binding domain superfamily/Winged helix DNA-binding domain"/>
    <property type="match status" value="1"/>
</dbReference>
<evidence type="ECO:0000256" key="2">
    <source>
        <dbReference type="ARBA" id="ARBA00022614"/>
    </source>
</evidence>
<dbReference type="Pfam" id="PF23559">
    <property type="entry name" value="WHD_DRP"/>
    <property type="match status" value="1"/>
</dbReference>
<feature type="domain" description="R13L1/DRL21-like LRR repeat region" evidence="11">
    <location>
        <begin position="692"/>
        <end position="801"/>
    </location>
</feature>
<dbReference type="Gene3D" id="1.10.8.430">
    <property type="entry name" value="Helical domain of apoptotic protease-activating factors"/>
    <property type="match status" value="1"/>
</dbReference>
<dbReference type="GO" id="GO:0005524">
    <property type="term" value="F:ATP binding"/>
    <property type="evidence" value="ECO:0007669"/>
    <property type="project" value="UniProtKB-KW"/>
</dbReference>
<proteinExistence type="inferred from homology"/>
<evidence type="ECO:0000256" key="6">
    <source>
        <dbReference type="ARBA" id="ARBA00022840"/>
    </source>
</evidence>
<dbReference type="AlphaFoldDB" id="A0A5J9WH22"/>
<sequence length="860" mass="98082">MDLLKKVSSALGFTEKIGEALFDMLYSRGTRLWNMEEEAEKLRRTEKRIRALLTDAEQRRFIDDDFVKLWLQELRASAYDIDVVLDRQRTFNDMSSMAAAEPSRKRKWLGLSVDLGLRQRWELDAWIAKINERLDEIVNCKKKYRLQAGEGRRTAPPMQQRPTFLEAAARRDERPIGRTKEKEVIIRALVADSGIELPVISICGTAGIGKTALARFVYADQEVQSFFTHKIWVWLPDRCDARQATKMIIQAVTRQKCDLLSLDILQQRLREHLSKMKFLLVIDNLWVEGAQFWESLKPSLLAGEKGSKVLVTTQNEMVARMVSNTPNINLKGLEVEEWLQILKIDGFFEAGSSDQQYLESIAQRIAEKCLGSPLAAKSLGVLLSGTNGQREQLESILDDVQFLEHDRNTDVIMASFQISYQHLSYQLKQCFAFCSIYPIGHEFEKDDLVRLWIADGLVKNYGRRTPEMEATSYFNELLQRSFFETSNSFPNPKFRVPTLMLKLARDVCKHECLTLDPDYSPVADHPEWIRYATIVCSTDEPLAFDKIYPYKNLRFLKLCPTIKQVPSAFFSKVTCLRALDFSYTQLDVLPDSIGCAIHLRHLSLRNTSITTLPETVCNLYNLQTLDLRDCYSLMDLPEGLCRLVNMRHLMLHLDWDRVVAFRSMPSSVDKLRSLQTLSRFVVVPRDGGKCNINELRNLKIRGELCLLNLEAATCDGALEANLSGKYLHKLMLKWSDDTCRDEQQKQHIEDSKKIIDALCPHNNLKHLRIEKYPGNELPSWVENLSSLEFLEIISCPGLTQSSVGTLQFVGNVPECFQLSSLAIEKATAELGSLGGTPSRQICPGTSAGRRAKAFALEDLN</sequence>
<gene>
    <name evidence="12" type="ORF">EJB05_06818</name>
</gene>
<feature type="domain" description="Disease resistance N-terminal" evidence="9">
    <location>
        <begin position="19"/>
        <end position="89"/>
    </location>
</feature>
<keyword evidence="2" id="KW-0433">Leucine-rich repeat</keyword>
<dbReference type="Proteomes" id="UP000324897">
    <property type="component" value="Chromosome 5"/>
</dbReference>
<evidence type="ECO:0000313" key="13">
    <source>
        <dbReference type="Proteomes" id="UP000324897"/>
    </source>
</evidence>
<dbReference type="InterPro" id="IPR042197">
    <property type="entry name" value="Apaf_helical"/>
</dbReference>
<dbReference type="Pfam" id="PF00560">
    <property type="entry name" value="LRR_1"/>
    <property type="match status" value="1"/>
</dbReference>
<accession>A0A5J9WH22</accession>
<feature type="domain" description="Disease resistance protein winged helix" evidence="10">
    <location>
        <begin position="436"/>
        <end position="504"/>
    </location>
</feature>